<dbReference type="Proteomes" id="UP000593890">
    <property type="component" value="Chromosome"/>
</dbReference>
<dbReference type="SMART" id="SM00530">
    <property type="entry name" value="HTH_XRE"/>
    <property type="match status" value="1"/>
</dbReference>
<keyword evidence="6" id="KW-1185">Reference proteome</keyword>
<dbReference type="PANTHER" id="PTHR46797">
    <property type="entry name" value="HTH-TYPE TRANSCRIPTIONAL REGULATOR"/>
    <property type="match status" value="1"/>
</dbReference>
<feature type="domain" description="HTH cro/C1-type" evidence="4">
    <location>
        <begin position="12"/>
        <end position="66"/>
    </location>
</feature>
<name>A0A7I8D460_9FIRM</name>
<keyword evidence="2" id="KW-0238">DNA-binding</keyword>
<evidence type="ECO:0000313" key="5">
    <source>
        <dbReference type="EMBL" id="BCI61616.1"/>
    </source>
</evidence>
<dbReference type="InterPro" id="IPR010982">
    <property type="entry name" value="Lambda_DNA-bd_dom_sf"/>
</dbReference>
<sequence>MNEIIKTVGERLKHCRMRKGLSQEQLAEKCGLHPTYIGQVERGEKNATIESIWKIANALELPLEVLFEKLVEYYSEEENLSAQAYNILDTLSKDDQRLMLTILNCIVKFRNK</sequence>
<keyword evidence="1" id="KW-0805">Transcription regulation</keyword>
<dbReference type="KEGG" id="sman:C12CBH8_22550"/>
<gene>
    <name evidence="5" type="primary">SinR</name>
    <name evidence="5" type="ORF">C12CBH8_22550</name>
</gene>
<reference evidence="6" key="1">
    <citation type="submission" date="2020-07" db="EMBL/GenBank/DDBJ databases">
        <title>Complete genome sequencing of Clostridia bacterium strain 12CBH8.</title>
        <authorList>
            <person name="Sakamoto M."/>
            <person name="Murakami T."/>
            <person name="Mori H."/>
        </authorList>
    </citation>
    <scope>NUCLEOTIDE SEQUENCE [LARGE SCALE GENOMIC DNA]</scope>
    <source>
        <strain evidence="6">12CBH8</strain>
    </source>
</reference>
<dbReference type="InterPro" id="IPR050807">
    <property type="entry name" value="TransReg_Diox_bact_type"/>
</dbReference>
<dbReference type="EMBL" id="AP023321">
    <property type="protein sequence ID" value="BCI61616.1"/>
    <property type="molecule type" value="Genomic_DNA"/>
</dbReference>
<proteinExistence type="predicted"/>
<accession>A0A7I8D460</accession>
<dbReference type="SUPFAM" id="SSF47413">
    <property type="entry name" value="lambda repressor-like DNA-binding domains"/>
    <property type="match status" value="1"/>
</dbReference>
<evidence type="ECO:0000256" key="3">
    <source>
        <dbReference type="ARBA" id="ARBA00023163"/>
    </source>
</evidence>
<dbReference type="Gene3D" id="1.10.260.40">
    <property type="entry name" value="lambda repressor-like DNA-binding domains"/>
    <property type="match status" value="1"/>
</dbReference>
<dbReference type="InterPro" id="IPR001387">
    <property type="entry name" value="Cro/C1-type_HTH"/>
</dbReference>
<evidence type="ECO:0000256" key="2">
    <source>
        <dbReference type="ARBA" id="ARBA00023125"/>
    </source>
</evidence>
<dbReference type="CDD" id="cd00093">
    <property type="entry name" value="HTH_XRE"/>
    <property type="match status" value="1"/>
</dbReference>
<evidence type="ECO:0000256" key="1">
    <source>
        <dbReference type="ARBA" id="ARBA00023015"/>
    </source>
</evidence>
<dbReference type="Pfam" id="PF01381">
    <property type="entry name" value="HTH_3"/>
    <property type="match status" value="1"/>
</dbReference>
<dbReference type="GO" id="GO:0005829">
    <property type="term" value="C:cytosol"/>
    <property type="evidence" value="ECO:0007669"/>
    <property type="project" value="TreeGrafter"/>
</dbReference>
<evidence type="ECO:0000313" key="6">
    <source>
        <dbReference type="Proteomes" id="UP000593890"/>
    </source>
</evidence>
<organism evidence="5 6">
    <name type="scientific">Solibaculum mannosilyticum</name>
    <dbReference type="NCBI Taxonomy" id="2780922"/>
    <lineage>
        <taxon>Bacteria</taxon>
        <taxon>Bacillati</taxon>
        <taxon>Bacillota</taxon>
        <taxon>Clostridia</taxon>
        <taxon>Eubacteriales</taxon>
        <taxon>Oscillospiraceae</taxon>
        <taxon>Solibaculum</taxon>
    </lineage>
</organism>
<dbReference type="RefSeq" id="WP_141682389.1">
    <property type="nucleotide sequence ID" value="NZ_AP023321.1"/>
</dbReference>
<evidence type="ECO:0000259" key="4">
    <source>
        <dbReference type="PROSITE" id="PS50943"/>
    </source>
</evidence>
<dbReference type="PANTHER" id="PTHR46797:SF23">
    <property type="entry name" value="HTH-TYPE TRANSCRIPTIONAL REGULATOR SUTR"/>
    <property type="match status" value="1"/>
</dbReference>
<keyword evidence="3" id="KW-0804">Transcription</keyword>
<dbReference type="GO" id="GO:0003700">
    <property type="term" value="F:DNA-binding transcription factor activity"/>
    <property type="evidence" value="ECO:0007669"/>
    <property type="project" value="TreeGrafter"/>
</dbReference>
<protein>
    <submittedName>
        <fullName evidence="5">Transcriptional regulator</fullName>
    </submittedName>
</protein>
<dbReference type="PROSITE" id="PS50943">
    <property type="entry name" value="HTH_CROC1"/>
    <property type="match status" value="1"/>
</dbReference>
<dbReference type="GO" id="GO:0003677">
    <property type="term" value="F:DNA binding"/>
    <property type="evidence" value="ECO:0007669"/>
    <property type="project" value="UniProtKB-KW"/>
</dbReference>
<dbReference type="AlphaFoldDB" id="A0A7I8D460"/>